<evidence type="ECO:0000256" key="8">
    <source>
        <dbReference type="ARBA" id="ARBA00023006"/>
    </source>
</evidence>
<evidence type="ECO:0000256" key="2">
    <source>
        <dbReference type="ARBA" id="ARBA00012513"/>
    </source>
</evidence>
<feature type="domain" description="MIT" evidence="12">
    <location>
        <begin position="129"/>
        <end position="206"/>
    </location>
</feature>
<dbReference type="Proteomes" id="UP001249851">
    <property type="component" value="Unassembled WGS sequence"/>
</dbReference>
<comment type="subcellular location">
    <subcellularLocation>
        <location evidence="1">Cytoplasm</location>
    </subcellularLocation>
</comment>
<dbReference type="GO" id="GO:0000422">
    <property type="term" value="P:autophagy of mitochondrion"/>
    <property type="evidence" value="ECO:0007669"/>
    <property type="project" value="TreeGrafter"/>
</dbReference>
<evidence type="ECO:0000256" key="3">
    <source>
        <dbReference type="ARBA" id="ARBA00022490"/>
    </source>
</evidence>
<dbReference type="GO" id="GO:0010506">
    <property type="term" value="P:regulation of autophagy"/>
    <property type="evidence" value="ECO:0007669"/>
    <property type="project" value="InterPro"/>
</dbReference>
<evidence type="ECO:0000259" key="12">
    <source>
        <dbReference type="SMART" id="SM00745"/>
    </source>
</evidence>
<evidence type="ECO:0000256" key="9">
    <source>
        <dbReference type="ARBA" id="ARBA00047899"/>
    </source>
</evidence>
<dbReference type="GO" id="GO:0005776">
    <property type="term" value="C:autophagosome"/>
    <property type="evidence" value="ECO:0007669"/>
    <property type="project" value="TreeGrafter"/>
</dbReference>
<dbReference type="EMBL" id="JARQWQ010000083">
    <property type="protein sequence ID" value="KAK2552851.1"/>
    <property type="molecule type" value="Genomic_DNA"/>
</dbReference>
<evidence type="ECO:0000256" key="6">
    <source>
        <dbReference type="ARBA" id="ARBA00022737"/>
    </source>
</evidence>
<evidence type="ECO:0000256" key="5">
    <source>
        <dbReference type="ARBA" id="ARBA00022679"/>
    </source>
</evidence>
<feature type="domain" description="MIT" evidence="12">
    <location>
        <begin position="39"/>
        <end position="116"/>
    </location>
</feature>
<dbReference type="GO" id="GO:0061709">
    <property type="term" value="P:reticulophagy"/>
    <property type="evidence" value="ECO:0007669"/>
    <property type="project" value="TreeGrafter"/>
</dbReference>
<keyword evidence="11" id="KW-0175">Coiled coil</keyword>
<dbReference type="AlphaFoldDB" id="A0AAD9Q1C1"/>
<dbReference type="InterPro" id="IPR036181">
    <property type="entry name" value="MIT_dom_sf"/>
</dbReference>
<keyword evidence="3" id="KW-0963">Cytoplasm</keyword>
<evidence type="ECO:0000313" key="13">
    <source>
        <dbReference type="EMBL" id="KAK2552851.1"/>
    </source>
</evidence>
<dbReference type="SMART" id="SM00745">
    <property type="entry name" value="MIT"/>
    <property type="match status" value="2"/>
</dbReference>
<comment type="caution">
    <text evidence="13">The sequence shown here is derived from an EMBL/GenBank/DDBJ whole genome shotgun (WGS) entry which is preliminary data.</text>
</comment>
<evidence type="ECO:0000256" key="7">
    <source>
        <dbReference type="ARBA" id="ARBA00022777"/>
    </source>
</evidence>
<dbReference type="SUPFAM" id="SSF116846">
    <property type="entry name" value="MIT domain"/>
    <property type="match status" value="2"/>
</dbReference>
<organism evidence="13 14">
    <name type="scientific">Acropora cervicornis</name>
    <name type="common">Staghorn coral</name>
    <dbReference type="NCBI Taxonomy" id="6130"/>
    <lineage>
        <taxon>Eukaryota</taxon>
        <taxon>Metazoa</taxon>
        <taxon>Cnidaria</taxon>
        <taxon>Anthozoa</taxon>
        <taxon>Hexacorallia</taxon>
        <taxon>Scleractinia</taxon>
        <taxon>Astrocoeniina</taxon>
        <taxon>Acroporidae</taxon>
        <taxon>Acropora</taxon>
    </lineage>
</organism>
<reference evidence="13" key="2">
    <citation type="journal article" date="2023" name="Science">
        <title>Genomic signatures of disease resistance in endangered staghorn corals.</title>
        <authorList>
            <person name="Vollmer S.V."/>
            <person name="Selwyn J.D."/>
            <person name="Despard B.A."/>
            <person name="Roesel C.L."/>
        </authorList>
    </citation>
    <scope>NUCLEOTIDE SEQUENCE</scope>
    <source>
        <strain evidence="13">K2</strain>
    </source>
</reference>
<comment type="catalytic activity">
    <reaction evidence="10">
        <text>L-seryl-[protein] + ATP = O-phospho-L-seryl-[protein] + ADP + H(+)</text>
        <dbReference type="Rhea" id="RHEA:17989"/>
        <dbReference type="Rhea" id="RHEA-COMP:9863"/>
        <dbReference type="Rhea" id="RHEA-COMP:11604"/>
        <dbReference type="ChEBI" id="CHEBI:15378"/>
        <dbReference type="ChEBI" id="CHEBI:29999"/>
        <dbReference type="ChEBI" id="CHEBI:30616"/>
        <dbReference type="ChEBI" id="CHEBI:83421"/>
        <dbReference type="ChEBI" id="CHEBI:456216"/>
        <dbReference type="EC" id="2.7.11.1"/>
    </reaction>
</comment>
<sequence length="251" mass="28990">MSPDCEDILLALLQRDPLARISFDDFFAHPFLDLEHVPSPLCFEKAVNLVTEAIKMDEEGKLKEATEFYCDAMAFFLPAIEYEKDLEKKKRLRERVNQYMSRAEELKQCFKTKKRSNPDELLACYCKEHTELMEALKLANIAEIRDEHGAYDSALSQYELALEALLPILSVTPRGAYKEALHLEVDKYMRRAEEIKLYVKLSKDKMKMAPSGSDEEQSLQQLSLDIYDPSYTPVVSEMFLNDLCSYFGLVE</sequence>
<dbReference type="InterPro" id="IPR007330">
    <property type="entry name" value="MIT_dom"/>
</dbReference>
<comment type="catalytic activity">
    <reaction evidence="9">
        <text>L-threonyl-[protein] + ATP = O-phospho-L-threonyl-[protein] + ADP + H(+)</text>
        <dbReference type="Rhea" id="RHEA:46608"/>
        <dbReference type="Rhea" id="RHEA-COMP:11060"/>
        <dbReference type="Rhea" id="RHEA-COMP:11605"/>
        <dbReference type="ChEBI" id="CHEBI:15378"/>
        <dbReference type="ChEBI" id="CHEBI:30013"/>
        <dbReference type="ChEBI" id="CHEBI:30616"/>
        <dbReference type="ChEBI" id="CHEBI:61977"/>
        <dbReference type="ChEBI" id="CHEBI:456216"/>
        <dbReference type="EC" id="2.7.11.1"/>
    </reaction>
</comment>
<evidence type="ECO:0000256" key="4">
    <source>
        <dbReference type="ARBA" id="ARBA00022527"/>
    </source>
</evidence>
<evidence type="ECO:0000313" key="14">
    <source>
        <dbReference type="Proteomes" id="UP001249851"/>
    </source>
</evidence>
<keyword evidence="8" id="KW-0072">Autophagy</keyword>
<dbReference type="PANTHER" id="PTHR24348">
    <property type="entry name" value="SERINE/THREONINE-PROTEIN KINASE UNC-51-RELATED"/>
    <property type="match status" value="1"/>
</dbReference>
<feature type="coiled-coil region" evidence="11">
    <location>
        <begin position="82"/>
        <end position="109"/>
    </location>
</feature>
<accession>A0AAD9Q1C1</accession>
<protein>
    <recommendedName>
        <fullName evidence="2">non-specific serine/threonine protein kinase</fullName>
        <ecNumber evidence="2">2.7.11.1</ecNumber>
    </recommendedName>
</protein>
<keyword evidence="5" id="KW-0808">Transferase</keyword>
<keyword evidence="7 13" id="KW-0418">Kinase</keyword>
<evidence type="ECO:0000256" key="1">
    <source>
        <dbReference type="ARBA" id="ARBA00004496"/>
    </source>
</evidence>
<evidence type="ECO:0000256" key="11">
    <source>
        <dbReference type="SAM" id="Coils"/>
    </source>
</evidence>
<evidence type="ECO:0000256" key="10">
    <source>
        <dbReference type="ARBA" id="ARBA00048679"/>
    </source>
</evidence>
<dbReference type="PANTHER" id="PTHR24348:SF65">
    <property type="entry name" value="SERINE_THREONINE-PROTEIN KINASE ULK3"/>
    <property type="match status" value="1"/>
</dbReference>
<dbReference type="Gene3D" id="1.20.58.80">
    <property type="entry name" value="Phosphotransferase system, lactose/cellobiose-type IIA subunit"/>
    <property type="match status" value="2"/>
</dbReference>
<keyword evidence="14" id="KW-1185">Reference proteome</keyword>
<dbReference type="EC" id="2.7.11.1" evidence="2"/>
<gene>
    <name evidence="13" type="ORF">P5673_026021</name>
</gene>
<name>A0AAD9Q1C1_ACRCE</name>
<proteinExistence type="predicted"/>
<dbReference type="InterPro" id="IPR011009">
    <property type="entry name" value="Kinase-like_dom_sf"/>
</dbReference>
<dbReference type="SUPFAM" id="SSF56112">
    <property type="entry name" value="Protein kinase-like (PK-like)"/>
    <property type="match status" value="1"/>
</dbReference>
<keyword evidence="4" id="KW-0723">Serine/threonine-protein kinase</keyword>
<reference evidence="13" key="1">
    <citation type="journal article" date="2023" name="G3 (Bethesda)">
        <title>Whole genome assembly and annotation of the endangered Caribbean coral Acropora cervicornis.</title>
        <authorList>
            <person name="Selwyn J.D."/>
            <person name="Vollmer S.V."/>
        </authorList>
    </citation>
    <scope>NUCLEOTIDE SEQUENCE</scope>
    <source>
        <strain evidence="13">K2</strain>
    </source>
</reference>
<dbReference type="GO" id="GO:0034727">
    <property type="term" value="P:piecemeal microautophagy of the nucleus"/>
    <property type="evidence" value="ECO:0007669"/>
    <property type="project" value="TreeGrafter"/>
</dbReference>
<dbReference type="GO" id="GO:0000045">
    <property type="term" value="P:autophagosome assembly"/>
    <property type="evidence" value="ECO:0007669"/>
    <property type="project" value="TreeGrafter"/>
</dbReference>
<dbReference type="Pfam" id="PF04212">
    <property type="entry name" value="MIT"/>
    <property type="match status" value="2"/>
</dbReference>
<keyword evidence="6" id="KW-0677">Repeat</keyword>
<dbReference type="GO" id="GO:0042594">
    <property type="term" value="P:response to starvation"/>
    <property type="evidence" value="ECO:0007669"/>
    <property type="project" value="TreeGrafter"/>
</dbReference>
<dbReference type="GO" id="GO:0034045">
    <property type="term" value="C:phagophore assembly site membrane"/>
    <property type="evidence" value="ECO:0007669"/>
    <property type="project" value="TreeGrafter"/>
</dbReference>
<dbReference type="GO" id="GO:0004674">
    <property type="term" value="F:protein serine/threonine kinase activity"/>
    <property type="evidence" value="ECO:0007669"/>
    <property type="project" value="UniProtKB-KW"/>
</dbReference>
<dbReference type="InterPro" id="IPR045269">
    <property type="entry name" value="Atg1-like"/>
</dbReference>
<dbReference type="GO" id="GO:0005829">
    <property type="term" value="C:cytosol"/>
    <property type="evidence" value="ECO:0007669"/>
    <property type="project" value="TreeGrafter"/>
</dbReference>